<organism evidence="1 2">
    <name type="scientific">Ambrosiozyma monospora</name>
    <name type="common">Yeast</name>
    <name type="synonym">Endomycopsis monosporus</name>
    <dbReference type="NCBI Taxonomy" id="43982"/>
    <lineage>
        <taxon>Eukaryota</taxon>
        <taxon>Fungi</taxon>
        <taxon>Dikarya</taxon>
        <taxon>Ascomycota</taxon>
        <taxon>Saccharomycotina</taxon>
        <taxon>Pichiomycetes</taxon>
        <taxon>Pichiales</taxon>
        <taxon>Pichiaceae</taxon>
        <taxon>Ambrosiozyma</taxon>
    </lineage>
</organism>
<evidence type="ECO:0000313" key="1">
    <source>
        <dbReference type="EMBL" id="GMF06373.1"/>
    </source>
</evidence>
<proteinExistence type="predicted"/>
<reference evidence="1" key="1">
    <citation type="submission" date="2023-04" db="EMBL/GenBank/DDBJ databases">
        <title>Ambrosiozyma monospora NBRC 10751.</title>
        <authorList>
            <person name="Ichikawa N."/>
            <person name="Sato H."/>
            <person name="Tonouchi N."/>
        </authorList>
    </citation>
    <scope>NUCLEOTIDE SEQUENCE</scope>
    <source>
        <strain evidence="1">NBRC 10751</strain>
    </source>
</reference>
<sequence length="217" mass="24832">MNSIKRKENKLFKKNFKKKLIVMQNEENSRYLKDKRVQRSGIKTFPHLASDDLMLQLYRDAEECPICFLYFPKNLNVSRCCDQPICTECFVQLKRLDPHPPHDEDAVPGVESNNDPAANNTDLISEPVKCPYCAMIDFGVTYSPPPFRTGIGGMAPSDYRSIDPCKTHKQSETRNTVNNNTSNQLQLPGATPETIARKRRPNWLEGQQQPLHCMHPV</sequence>
<keyword evidence="2" id="KW-1185">Reference proteome</keyword>
<name>A0ACB5UBM9_AMBMO</name>
<accession>A0ACB5UBM9</accession>
<protein>
    <submittedName>
        <fullName evidence="1">Unnamed protein product</fullName>
    </submittedName>
</protein>
<gene>
    <name evidence="1" type="ORF">Amon02_001266400</name>
</gene>
<dbReference type="Proteomes" id="UP001165064">
    <property type="component" value="Unassembled WGS sequence"/>
</dbReference>
<evidence type="ECO:0000313" key="2">
    <source>
        <dbReference type="Proteomes" id="UP001165064"/>
    </source>
</evidence>
<dbReference type="EMBL" id="BSXS01015103">
    <property type="protein sequence ID" value="GMF06373.1"/>
    <property type="molecule type" value="Genomic_DNA"/>
</dbReference>
<comment type="caution">
    <text evidence="1">The sequence shown here is derived from an EMBL/GenBank/DDBJ whole genome shotgun (WGS) entry which is preliminary data.</text>
</comment>